<dbReference type="EMBL" id="BTSY01000004">
    <property type="protein sequence ID" value="GMT25346.1"/>
    <property type="molecule type" value="Genomic_DNA"/>
</dbReference>
<proteinExistence type="predicted"/>
<protein>
    <recommendedName>
        <fullName evidence="3">BTB domain-containing protein</fullName>
    </recommendedName>
</protein>
<reference evidence="1" key="1">
    <citation type="submission" date="2023-10" db="EMBL/GenBank/DDBJ databases">
        <title>Genome assembly of Pristionchus species.</title>
        <authorList>
            <person name="Yoshida K."/>
            <person name="Sommer R.J."/>
        </authorList>
    </citation>
    <scope>NUCLEOTIDE SEQUENCE</scope>
    <source>
        <strain evidence="1">RS5133</strain>
    </source>
</reference>
<dbReference type="Proteomes" id="UP001432322">
    <property type="component" value="Unassembled WGS sequence"/>
</dbReference>
<feature type="non-terminal residue" evidence="1">
    <location>
        <position position="1"/>
    </location>
</feature>
<evidence type="ECO:0000313" key="1">
    <source>
        <dbReference type="EMBL" id="GMT25346.1"/>
    </source>
</evidence>
<dbReference type="InterPro" id="IPR011333">
    <property type="entry name" value="SKP1/BTB/POZ_sf"/>
</dbReference>
<dbReference type="SUPFAM" id="SSF54695">
    <property type="entry name" value="POZ domain"/>
    <property type="match status" value="1"/>
</dbReference>
<comment type="caution">
    <text evidence="1">The sequence shown here is derived from an EMBL/GenBank/DDBJ whole genome shotgun (WGS) entry which is preliminary data.</text>
</comment>
<sequence>ICGLQWYIMHSLEGLEEEADENEEEEGIGSPNVKRELPWMLCANDGRHTSIEWSCEGVVDIDMRDIKTGTLIDRKRCPFKFSNSCSSAHLPLFEYDHNRFKDPVFITTIRISKASGLRVPMRPDFSTPSESYDVTFHMKDERKVYGSSKALSIMCEEFNEMLCDGTREVQLGDIKSEDLVVLLHYLNIKKAYTDNC</sequence>
<dbReference type="AlphaFoldDB" id="A0AAV5W0J7"/>
<gene>
    <name evidence="1" type="ORF">PFISCL1PPCAC_16643</name>
</gene>
<evidence type="ECO:0008006" key="3">
    <source>
        <dbReference type="Google" id="ProtNLM"/>
    </source>
</evidence>
<name>A0AAV5W0J7_9BILA</name>
<accession>A0AAV5W0J7</accession>
<evidence type="ECO:0000313" key="2">
    <source>
        <dbReference type="Proteomes" id="UP001432322"/>
    </source>
</evidence>
<organism evidence="1 2">
    <name type="scientific">Pristionchus fissidentatus</name>
    <dbReference type="NCBI Taxonomy" id="1538716"/>
    <lineage>
        <taxon>Eukaryota</taxon>
        <taxon>Metazoa</taxon>
        <taxon>Ecdysozoa</taxon>
        <taxon>Nematoda</taxon>
        <taxon>Chromadorea</taxon>
        <taxon>Rhabditida</taxon>
        <taxon>Rhabditina</taxon>
        <taxon>Diplogasteromorpha</taxon>
        <taxon>Diplogasteroidea</taxon>
        <taxon>Neodiplogasteridae</taxon>
        <taxon>Pristionchus</taxon>
    </lineage>
</organism>
<keyword evidence="2" id="KW-1185">Reference proteome</keyword>